<feature type="transmembrane region" description="Helical" evidence="1">
    <location>
        <begin position="171"/>
        <end position="193"/>
    </location>
</feature>
<dbReference type="EMBL" id="SNXZ01000001">
    <property type="protein sequence ID" value="TDQ04524.1"/>
    <property type="molecule type" value="Genomic_DNA"/>
</dbReference>
<keyword evidence="3" id="KW-1185">Reference proteome</keyword>
<keyword evidence="1" id="KW-0472">Membrane</keyword>
<name>A0A4R6SKW4_LABRH</name>
<dbReference type="InterPro" id="IPR024244">
    <property type="entry name" value="DUF2537"/>
</dbReference>
<organism evidence="2 3">
    <name type="scientific">Labedaea rhizosphaerae</name>
    <dbReference type="NCBI Taxonomy" id="598644"/>
    <lineage>
        <taxon>Bacteria</taxon>
        <taxon>Bacillati</taxon>
        <taxon>Actinomycetota</taxon>
        <taxon>Actinomycetes</taxon>
        <taxon>Pseudonocardiales</taxon>
        <taxon>Pseudonocardiaceae</taxon>
        <taxon>Labedaea</taxon>
    </lineage>
</organism>
<keyword evidence="1" id="KW-1133">Transmembrane helix</keyword>
<dbReference type="AlphaFoldDB" id="A0A4R6SKW4"/>
<proteinExistence type="predicted"/>
<feature type="transmembrane region" description="Helical" evidence="1">
    <location>
        <begin position="145"/>
        <end position="165"/>
    </location>
</feature>
<evidence type="ECO:0000256" key="1">
    <source>
        <dbReference type="SAM" id="Phobius"/>
    </source>
</evidence>
<keyword evidence="1" id="KW-0812">Transmembrane</keyword>
<feature type="transmembrane region" description="Helical" evidence="1">
    <location>
        <begin position="114"/>
        <end position="133"/>
    </location>
</feature>
<evidence type="ECO:0000313" key="3">
    <source>
        <dbReference type="Proteomes" id="UP000295444"/>
    </source>
</evidence>
<accession>A0A4R6SKW4</accession>
<dbReference type="OrthoDB" id="3573230at2"/>
<evidence type="ECO:0000313" key="2">
    <source>
        <dbReference type="EMBL" id="TDQ04524.1"/>
    </source>
</evidence>
<comment type="caution">
    <text evidence="2">The sequence shown here is derived from an EMBL/GenBank/DDBJ whole genome shotgun (WGS) entry which is preliminary data.</text>
</comment>
<gene>
    <name evidence="2" type="ORF">EV186_101476</name>
</gene>
<reference evidence="2 3" key="1">
    <citation type="submission" date="2019-03" db="EMBL/GenBank/DDBJ databases">
        <title>Genomic Encyclopedia of Type Strains, Phase IV (KMG-IV): sequencing the most valuable type-strain genomes for metagenomic binning, comparative biology and taxonomic classification.</title>
        <authorList>
            <person name="Goeker M."/>
        </authorList>
    </citation>
    <scope>NUCLEOTIDE SEQUENCE [LARGE SCALE GENOMIC DNA]</scope>
    <source>
        <strain evidence="2 3">DSM 45361</strain>
    </source>
</reference>
<dbReference type="RefSeq" id="WP_133847409.1">
    <property type="nucleotide sequence ID" value="NZ_SNXZ01000001.1"/>
</dbReference>
<sequence length="194" mass="19815">MELRASGERAVLTGHDGARELEVDPGSLPLGAELTAALQQWAQVVGAVLRIEGDADRETAASVVTGRGRQLAARVAAALNVPVGYRDPLTGELSVMDPPAVAGKPAPGAEPTPWATGLVVAAFSAVVVLVAVVSLAGTLEETSPLLALGANVVVTAGLLPSVWLARGVLTWRWVALGVAVGIGLSWFALAFMLL</sequence>
<protein>
    <submittedName>
        <fullName evidence="2">Uncharacterized protein DUF2537</fullName>
    </submittedName>
</protein>
<dbReference type="Proteomes" id="UP000295444">
    <property type="component" value="Unassembled WGS sequence"/>
</dbReference>
<dbReference type="Pfam" id="PF10801">
    <property type="entry name" value="DUF2537"/>
    <property type="match status" value="1"/>
</dbReference>